<protein>
    <recommendedName>
        <fullName evidence="2 6">Histidine ammonia-lyase</fullName>
        <shortName evidence="6">Histidase</shortName>
        <ecNumber evidence="2 6">4.3.1.3</ecNumber>
    </recommendedName>
</protein>
<dbReference type="EMBL" id="CP016379">
    <property type="protein sequence ID" value="AZR74608.1"/>
    <property type="molecule type" value="Genomic_DNA"/>
</dbReference>
<dbReference type="InterPro" id="IPR001106">
    <property type="entry name" value="Aromatic_Lyase"/>
</dbReference>
<dbReference type="GO" id="GO:0019557">
    <property type="term" value="P:L-histidine catabolic process to glutamate and formate"/>
    <property type="evidence" value="ECO:0007669"/>
    <property type="project" value="UniProtKB-UniPathway"/>
</dbReference>
<dbReference type="InterPro" id="IPR005921">
    <property type="entry name" value="HutH"/>
</dbReference>
<organism evidence="10 11">
    <name type="scientific">Anoxybacter fermentans</name>
    <dbReference type="NCBI Taxonomy" id="1323375"/>
    <lineage>
        <taxon>Bacteria</taxon>
        <taxon>Bacillati</taxon>
        <taxon>Bacillota</taxon>
        <taxon>Clostridia</taxon>
        <taxon>Halanaerobiales</taxon>
        <taxon>Anoxybacter</taxon>
    </lineage>
</organism>
<comment type="PTM">
    <text evidence="6">Contains an active site 4-methylidene-imidazol-5-one (MIO), which is formed autocatalytically by cyclization and dehydration of residues Ala-Ser-Gly.</text>
</comment>
<proteinExistence type="inferred from homology"/>
<keyword evidence="11" id="KW-1185">Reference proteome</keyword>
<comment type="similarity">
    <text evidence="6 7">Belongs to the PAL/histidase family.</text>
</comment>
<dbReference type="InterPro" id="IPR022313">
    <property type="entry name" value="Phe/His_NH3-lyase_AS"/>
</dbReference>
<dbReference type="Gene3D" id="1.20.200.10">
    <property type="entry name" value="Fumarase/aspartase (Central domain)"/>
    <property type="match status" value="1"/>
</dbReference>
<dbReference type="Pfam" id="PF00221">
    <property type="entry name" value="Lyase_aromatic"/>
    <property type="match status" value="1"/>
</dbReference>
<dbReference type="Gene3D" id="1.10.275.10">
    <property type="entry name" value="Fumarase/aspartase (N-terminal domain)"/>
    <property type="match status" value="1"/>
</dbReference>
<dbReference type="HAMAP" id="MF_00229">
    <property type="entry name" value="His_ammonia_lyase"/>
    <property type="match status" value="1"/>
</dbReference>
<dbReference type="UniPathway" id="UPA00379">
    <property type="reaction ID" value="UER00549"/>
</dbReference>
<gene>
    <name evidence="6" type="primary">hutH</name>
    <name evidence="10" type="ORF">BBF96_15230</name>
</gene>
<dbReference type="CDD" id="cd00332">
    <property type="entry name" value="PAL-HAL"/>
    <property type="match status" value="1"/>
</dbReference>
<sequence>MIYINGENLALQQMIDVVRGFEKVALDQEGIEKVKASRKLVEELIERGEVVYGITTGFGKLADVMIPQEKVEELQRNLILSHACGVGDPLPKEVVRAMMLLRANALVKGYSGIRLETLQLLVDMLNADVVPVVYSQGSVGASGDLVPLAHMVLVMLGYGEAYYQGERMPGDKALIKAGLKPITLGAKEGLALINGTQCMTALGALGVYDSLNLAKTADICAALTMEALQGIPDAYDERIQQLRPHPGQLKAARNIRAILNGSGLVYRKERDRVQDAYTLRCTPQVHGASRDAINYVAEVVVREINSATDNPLIFPEDGIVFSGGNFHGQPIALAMDFLGIALAELANISERRIERLVNSNLSGLPPFLIADSGINSGYMIAQYTAASLVSENKVLSHPASVDSIPTSANQEDHVSMGTIAARKMYNILTNAENVLAVELLTAAQALEFRDKDKLASGTKAVYDLIRSSIPALTHDRLIAPEIHKMQEKIHSGEIIQAVEQVVGLLL</sequence>
<dbReference type="EC" id="4.3.1.3" evidence="2 6"/>
<dbReference type="GO" id="GO:0019556">
    <property type="term" value="P:L-histidine catabolic process to glutamate and formamide"/>
    <property type="evidence" value="ECO:0007669"/>
    <property type="project" value="UniProtKB-UniPathway"/>
</dbReference>
<evidence type="ECO:0000256" key="4">
    <source>
        <dbReference type="ARBA" id="ARBA00023239"/>
    </source>
</evidence>
<dbReference type="RefSeq" id="WP_127017970.1">
    <property type="nucleotide sequence ID" value="NZ_CP016379.1"/>
</dbReference>
<evidence type="ECO:0000313" key="10">
    <source>
        <dbReference type="EMBL" id="AZR74608.1"/>
    </source>
</evidence>
<feature type="modified residue" description="2,3-didehydroalanine (Ser)" evidence="6">
    <location>
        <position position="142"/>
    </location>
</feature>
<dbReference type="AlphaFoldDB" id="A0A3S9T224"/>
<dbReference type="NCBIfam" id="NF006871">
    <property type="entry name" value="PRK09367.1"/>
    <property type="match status" value="1"/>
</dbReference>
<dbReference type="OrthoDB" id="9806955at2"/>
<name>A0A3S9T224_9FIRM</name>
<evidence type="ECO:0000256" key="6">
    <source>
        <dbReference type="HAMAP-Rule" id="MF_00229"/>
    </source>
</evidence>
<dbReference type="InterPro" id="IPR008948">
    <property type="entry name" value="L-Aspartase-like"/>
</dbReference>
<dbReference type="Proteomes" id="UP000267250">
    <property type="component" value="Chromosome"/>
</dbReference>
<evidence type="ECO:0000256" key="9">
    <source>
        <dbReference type="RuleBase" id="RU004480"/>
    </source>
</evidence>
<evidence type="ECO:0000256" key="2">
    <source>
        <dbReference type="ARBA" id="ARBA00012994"/>
    </source>
</evidence>
<evidence type="ECO:0000256" key="3">
    <source>
        <dbReference type="ARBA" id="ARBA00022808"/>
    </source>
</evidence>
<evidence type="ECO:0000313" key="11">
    <source>
        <dbReference type="Proteomes" id="UP000267250"/>
    </source>
</evidence>
<dbReference type="SUPFAM" id="SSF48557">
    <property type="entry name" value="L-aspartase-like"/>
    <property type="match status" value="1"/>
</dbReference>
<feature type="cross-link" description="5-imidazolinone (Ala-Gly)" evidence="6">
    <location>
        <begin position="141"/>
        <end position="143"/>
    </location>
</feature>
<evidence type="ECO:0000256" key="7">
    <source>
        <dbReference type="RuleBase" id="RU003954"/>
    </source>
</evidence>
<dbReference type="KEGG" id="aft:BBF96_15230"/>
<comment type="catalytic activity">
    <reaction evidence="5 6 8">
        <text>L-histidine = trans-urocanate + NH4(+)</text>
        <dbReference type="Rhea" id="RHEA:21232"/>
        <dbReference type="ChEBI" id="CHEBI:17771"/>
        <dbReference type="ChEBI" id="CHEBI:28938"/>
        <dbReference type="ChEBI" id="CHEBI:57595"/>
        <dbReference type="EC" id="4.3.1.3"/>
    </reaction>
</comment>
<comment type="pathway">
    <text evidence="1 6 8">Amino-acid degradation; L-histidine degradation into L-glutamate; N-formimidoyl-L-glutamate from L-histidine: step 1/3.</text>
</comment>
<evidence type="ECO:0000256" key="8">
    <source>
        <dbReference type="RuleBase" id="RU004479"/>
    </source>
</evidence>
<dbReference type="GO" id="GO:0004397">
    <property type="term" value="F:histidine ammonia-lyase activity"/>
    <property type="evidence" value="ECO:0007669"/>
    <property type="project" value="UniProtKB-UniRule"/>
</dbReference>
<dbReference type="GO" id="GO:0005737">
    <property type="term" value="C:cytoplasm"/>
    <property type="evidence" value="ECO:0007669"/>
    <property type="project" value="UniProtKB-SubCell"/>
</dbReference>
<evidence type="ECO:0000256" key="5">
    <source>
        <dbReference type="ARBA" id="ARBA00049269"/>
    </source>
</evidence>
<dbReference type="PANTHER" id="PTHR10362">
    <property type="entry name" value="HISTIDINE AMMONIA-LYASE"/>
    <property type="match status" value="1"/>
</dbReference>
<dbReference type="FunFam" id="1.20.200.10:FF:000003">
    <property type="entry name" value="Histidine ammonia-lyase"/>
    <property type="match status" value="1"/>
</dbReference>
<keyword evidence="4 6" id="KW-0456">Lyase</keyword>
<dbReference type="NCBIfam" id="TIGR01225">
    <property type="entry name" value="hutH"/>
    <property type="match status" value="1"/>
</dbReference>
<dbReference type="FunFam" id="1.10.275.10:FF:000005">
    <property type="entry name" value="Histidine ammonia-lyase"/>
    <property type="match status" value="1"/>
</dbReference>
<dbReference type="PROSITE" id="PS00488">
    <property type="entry name" value="PAL_HISTIDASE"/>
    <property type="match status" value="1"/>
</dbReference>
<accession>A0A3S9T224</accession>
<keyword evidence="3 6" id="KW-0369">Histidine metabolism</keyword>
<dbReference type="InterPro" id="IPR024083">
    <property type="entry name" value="Fumarase/histidase_N"/>
</dbReference>
<keyword evidence="6" id="KW-0963">Cytoplasm</keyword>
<evidence type="ECO:0000256" key="1">
    <source>
        <dbReference type="ARBA" id="ARBA00005113"/>
    </source>
</evidence>
<comment type="subcellular location">
    <subcellularLocation>
        <location evidence="6 9">Cytoplasm</location>
    </subcellularLocation>
</comment>
<reference evidence="10 11" key="1">
    <citation type="submission" date="2016-07" db="EMBL/GenBank/DDBJ databases">
        <title>Genome and transcriptome analysis of iron-reducing fermentative bacteria Anoxybacter fermentans.</title>
        <authorList>
            <person name="Zeng X."/>
            <person name="Shao Z."/>
        </authorList>
    </citation>
    <scope>NUCLEOTIDE SEQUENCE [LARGE SCALE GENOMIC DNA]</scope>
    <source>
        <strain evidence="10 11">DY22613</strain>
    </source>
</reference>